<dbReference type="InterPro" id="IPR022761">
    <property type="entry name" value="Fumarate_lyase_N"/>
</dbReference>
<gene>
    <name evidence="2" type="ORF">Thini_3933</name>
</gene>
<dbReference type="EMBL" id="JH651384">
    <property type="protein sequence ID" value="EIJ36433.1"/>
    <property type="molecule type" value="Genomic_DNA"/>
</dbReference>
<dbReference type="InterPro" id="IPR008948">
    <property type="entry name" value="L-Aspartase-like"/>
</dbReference>
<dbReference type="GO" id="GO:0004333">
    <property type="term" value="F:fumarate hydratase activity"/>
    <property type="evidence" value="ECO:0007669"/>
    <property type="project" value="UniProtKB-EC"/>
</dbReference>
<dbReference type="SUPFAM" id="SSF48557">
    <property type="entry name" value="L-aspartase-like"/>
    <property type="match status" value="1"/>
</dbReference>
<keyword evidence="2" id="KW-0456">Lyase</keyword>
<dbReference type="OrthoDB" id="9802809at2"/>
<dbReference type="RefSeq" id="WP_002710306.1">
    <property type="nucleotide sequence ID" value="NZ_JH651384.1"/>
</dbReference>
<reference evidence="3" key="1">
    <citation type="journal article" date="2011" name="Stand. Genomic Sci.">
        <title>Genome sequence of the filamentous, gliding Thiothrix nivea neotype strain (JP2(T)).</title>
        <authorList>
            <person name="Lapidus A."/>
            <person name="Nolan M."/>
            <person name="Lucas S."/>
            <person name="Glavina Del Rio T."/>
            <person name="Tice H."/>
            <person name="Cheng J.F."/>
            <person name="Tapia R."/>
            <person name="Han C."/>
            <person name="Goodwin L."/>
            <person name="Pitluck S."/>
            <person name="Liolios K."/>
            <person name="Pagani I."/>
            <person name="Ivanova N."/>
            <person name="Huntemann M."/>
            <person name="Mavromatis K."/>
            <person name="Mikhailova N."/>
            <person name="Pati A."/>
            <person name="Chen A."/>
            <person name="Palaniappan K."/>
            <person name="Land M."/>
            <person name="Brambilla E.M."/>
            <person name="Rohde M."/>
            <person name="Abt B."/>
            <person name="Verbarg S."/>
            <person name="Goker M."/>
            <person name="Bristow J."/>
            <person name="Eisen J.A."/>
            <person name="Markowitz V."/>
            <person name="Hugenholtz P."/>
            <person name="Kyrpides N.C."/>
            <person name="Klenk H.P."/>
            <person name="Woyke T."/>
        </authorList>
    </citation>
    <scope>NUCLEOTIDE SEQUENCE [LARGE SCALE GENOMIC DNA]</scope>
    <source>
        <strain evidence="3">ATCC 35100 / DSM 5205 / JP2</strain>
    </source>
</reference>
<dbReference type="Proteomes" id="UP000005317">
    <property type="component" value="Unassembled WGS sequence"/>
</dbReference>
<keyword evidence="3" id="KW-1185">Reference proteome</keyword>
<name>A0A656HJ93_THINJ</name>
<dbReference type="InterPro" id="IPR024083">
    <property type="entry name" value="Fumarase/histidase_N"/>
</dbReference>
<proteinExistence type="predicted"/>
<dbReference type="GO" id="GO:0006106">
    <property type="term" value="P:fumarate metabolic process"/>
    <property type="evidence" value="ECO:0007669"/>
    <property type="project" value="InterPro"/>
</dbReference>
<dbReference type="EC" id="4.2.1.2" evidence="2"/>
<sequence>MSKSAHLEGSTPAEANPFGAAAYAMPTNPSLLSGLEIPRSFLRALGLLNFACAAANHNLARLDAERTQAIQRAALEVARGIHDAEFGLDIFQVGDEATIGNKVSDVITQHAQADCNLPVNAHLHVSHGQHIGNLIPASLQMALLLDIHEQLLPALQALAEAIGILAEHASHLATLPDTSMPTVYPFSHWATQIRLATEQIHLVSQALTELPMGDYAQADPEFAQHLPAYINNQTSLKFCIQSHPQAGIPLQDKAVVISGQLRILALSLIHICQGIQKLQQDKKPEPESAAMACIQVVGNDAAINFAAQIDHSGTQKLFGAIAYNLLQSINLLSRSAQLLTERSLSNLDEEEWKNLFNPRHPHNASTHKE</sequence>
<evidence type="ECO:0000313" key="3">
    <source>
        <dbReference type="Proteomes" id="UP000005317"/>
    </source>
</evidence>
<dbReference type="Gene3D" id="1.10.275.10">
    <property type="entry name" value="Fumarase/aspartase (N-terminal domain)"/>
    <property type="match status" value="1"/>
</dbReference>
<dbReference type="PANTHER" id="PTHR11444">
    <property type="entry name" value="ASPARTATEAMMONIA/ARGININOSUCCINATE/ADENYLOSUCCINATE LYASE"/>
    <property type="match status" value="1"/>
</dbReference>
<accession>A0A656HJ93</accession>
<evidence type="ECO:0000259" key="1">
    <source>
        <dbReference type="Pfam" id="PF00206"/>
    </source>
</evidence>
<organism evidence="2 3">
    <name type="scientific">Thiothrix nivea (strain ATCC 35100 / DSM 5205 / JP2)</name>
    <dbReference type="NCBI Taxonomy" id="870187"/>
    <lineage>
        <taxon>Bacteria</taxon>
        <taxon>Pseudomonadati</taxon>
        <taxon>Pseudomonadota</taxon>
        <taxon>Gammaproteobacteria</taxon>
        <taxon>Thiotrichales</taxon>
        <taxon>Thiotrichaceae</taxon>
        <taxon>Thiothrix</taxon>
    </lineage>
</organism>
<dbReference type="Gene3D" id="1.20.200.10">
    <property type="entry name" value="Fumarase/aspartase (Central domain)"/>
    <property type="match status" value="1"/>
</dbReference>
<evidence type="ECO:0000313" key="2">
    <source>
        <dbReference type="EMBL" id="EIJ36433.1"/>
    </source>
</evidence>
<protein>
    <submittedName>
        <fullName evidence="2">Fumarase, class II</fullName>
        <ecNumber evidence="2">4.2.1.2</ecNumber>
    </submittedName>
</protein>
<dbReference type="PANTHER" id="PTHR11444:SF22">
    <property type="entry name" value="FUMARATE HYDRATASE CLASS II"/>
    <property type="match status" value="1"/>
</dbReference>
<dbReference type="InterPro" id="IPR005677">
    <property type="entry name" value="Fum_hydII"/>
</dbReference>
<feature type="domain" description="Fumarate lyase N-terminal" evidence="1">
    <location>
        <begin position="32"/>
        <end position="280"/>
    </location>
</feature>
<dbReference type="AlphaFoldDB" id="A0A656HJ93"/>
<dbReference type="Pfam" id="PF00206">
    <property type="entry name" value="Lyase_1"/>
    <property type="match status" value="1"/>
</dbReference>